<evidence type="ECO:0000259" key="1">
    <source>
        <dbReference type="Pfam" id="PF04542"/>
    </source>
</evidence>
<dbReference type="InterPro" id="IPR046531">
    <property type="entry name" value="DUF6596"/>
</dbReference>
<dbReference type="InterPro" id="IPR013249">
    <property type="entry name" value="RNA_pol_sigma70_r4_t2"/>
</dbReference>
<dbReference type="SUPFAM" id="SSF48452">
    <property type="entry name" value="TPR-like"/>
    <property type="match status" value="1"/>
</dbReference>
<dbReference type="InterPro" id="IPR036388">
    <property type="entry name" value="WH-like_DNA-bd_sf"/>
</dbReference>
<dbReference type="SUPFAM" id="SSF88659">
    <property type="entry name" value="Sigma3 and sigma4 domains of RNA polymerase sigma factors"/>
    <property type="match status" value="1"/>
</dbReference>
<dbReference type="Pfam" id="PF08281">
    <property type="entry name" value="Sigma70_r4_2"/>
    <property type="match status" value="1"/>
</dbReference>
<dbReference type="AlphaFoldDB" id="A0A2W5SBJ8"/>
<name>A0A2W5SBJ8_CERSP</name>
<dbReference type="InterPro" id="IPR011990">
    <property type="entry name" value="TPR-like_helical_dom_sf"/>
</dbReference>
<dbReference type="Pfam" id="PF20239">
    <property type="entry name" value="DUF6596"/>
    <property type="match status" value="1"/>
</dbReference>
<proteinExistence type="predicted"/>
<evidence type="ECO:0000259" key="3">
    <source>
        <dbReference type="Pfam" id="PF20239"/>
    </source>
</evidence>
<dbReference type="InterPro" id="IPR007627">
    <property type="entry name" value="RNA_pol_sigma70_r2"/>
</dbReference>
<protein>
    <submittedName>
        <fullName evidence="4">RNA polymerase</fullName>
    </submittedName>
</protein>
<comment type="caution">
    <text evidence="4">The sequence shown here is derived from an EMBL/GenBank/DDBJ whole genome shotgun (WGS) entry which is preliminary data.</text>
</comment>
<dbReference type="PANTHER" id="PTHR47756:SF2">
    <property type="entry name" value="BLL6612 PROTEIN"/>
    <property type="match status" value="1"/>
</dbReference>
<dbReference type="GO" id="GO:0016987">
    <property type="term" value="F:sigma factor activity"/>
    <property type="evidence" value="ECO:0007669"/>
    <property type="project" value="InterPro"/>
</dbReference>
<dbReference type="Gene3D" id="1.25.40.10">
    <property type="entry name" value="Tetratricopeptide repeat domain"/>
    <property type="match status" value="1"/>
</dbReference>
<dbReference type="EMBL" id="QFQS01000001">
    <property type="protein sequence ID" value="PZQ99399.1"/>
    <property type="molecule type" value="Genomic_DNA"/>
</dbReference>
<dbReference type="PANTHER" id="PTHR47756">
    <property type="entry name" value="BLL6612 PROTEIN-RELATED"/>
    <property type="match status" value="1"/>
</dbReference>
<sequence>MDPAPDPAPQAAQVIAQVMRADRGRLLAWLIGRLRDFQLAEDALQDAVESALLHWDRRGIPFSPGGWLLHVALRKAIDRLRAQDRQGRGTANLALLAGEEASDPDPEAIPDERLRLIFTCCHPALEPKSRVALTLRTLGGLTTAEIARAFLDQEPTMGQRLSRARAKIAAAGIPFAVPGPELWAERLDSVLTVIYLIFNEGYSASAGEIPLRAALCEEAIYLARLVDQLRPGEAEVEGLIALMLLTHARCAARLDKAGDFVRLQDQDRTAWDATQIEEGLALLDRAVARRIPGPFQIKAAIAALHVSAPQDQTDWWQIVMLYDSLLRIETTPIVRLNRAVALAEAGYLDAALRDIEMLAVELDNYQPFHAAKAELLARAGRRDESSAALDRAIELAPTSSEAAFLRKRRLELVNLKADRA</sequence>
<dbReference type="Gene3D" id="1.10.1740.10">
    <property type="match status" value="1"/>
</dbReference>
<feature type="domain" description="RNA polymerase sigma-70 region 2" evidence="1">
    <location>
        <begin position="21"/>
        <end position="85"/>
    </location>
</feature>
<dbReference type="InterPro" id="IPR013324">
    <property type="entry name" value="RNA_pol_sigma_r3/r4-like"/>
</dbReference>
<evidence type="ECO:0000313" key="4">
    <source>
        <dbReference type="EMBL" id="PZQ99399.1"/>
    </source>
</evidence>
<dbReference type="Gene3D" id="1.10.10.10">
    <property type="entry name" value="Winged helix-like DNA-binding domain superfamily/Winged helix DNA-binding domain"/>
    <property type="match status" value="1"/>
</dbReference>
<dbReference type="InterPro" id="IPR013325">
    <property type="entry name" value="RNA_pol_sigma_r2"/>
</dbReference>
<evidence type="ECO:0000259" key="2">
    <source>
        <dbReference type="Pfam" id="PF08281"/>
    </source>
</evidence>
<dbReference type="GO" id="GO:0006352">
    <property type="term" value="P:DNA-templated transcription initiation"/>
    <property type="evidence" value="ECO:0007669"/>
    <property type="project" value="InterPro"/>
</dbReference>
<reference evidence="4 5" key="1">
    <citation type="submission" date="2017-08" db="EMBL/GenBank/DDBJ databases">
        <title>Infants hospitalized years apart are colonized by the same room-sourced microbial strains.</title>
        <authorList>
            <person name="Brooks B."/>
            <person name="Olm M.R."/>
            <person name="Firek B.A."/>
            <person name="Baker R."/>
            <person name="Thomas B.C."/>
            <person name="Morowitz M.J."/>
            <person name="Banfield J.F."/>
        </authorList>
    </citation>
    <scope>NUCLEOTIDE SEQUENCE [LARGE SCALE GENOMIC DNA]</scope>
    <source>
        <strain evidence="4">S2_003_000_R2_11</strain>
    </source>
</reference>
<organism evidence="4 5">
    <name type="scientific">Cereibacter sphaeroides</name>
    <name type="common">Rhodobacter sphaeroides</name>
    <dbReference type="NCBI Taxonomy" id="1063"/>
    <lineage>
        <taxon>Bacteria</taxon>
        <taxon>Pseudomonadati</taxon>
        <taxon>Pseudomonadota</taxon>
        <taxon>Alphaproteobacteria</taxon>
        <taxon>Rhodobacterales</taxon>
        <taxon>Paracoccaceae</taxon>
        <taxon>Cereibacter</taxon>
    </lineage>
</organism>
<feature type="domain" description="RNA polymerase sigma factor 70 region 4 type 2" evidence="2">
    <location>
        <begin position="117"/>
        <end position="168"/>
    </location>
</feature>
<feature type="domain" description="DUF6596" evidence="3">
    <location>
        <begin position="186"/>
        <end position="286"/>
    </location>
</feature>
<dbReference type="SUPFAM" id="SSF88946">
    <property type="entry name" value="Sigma2 domain of RNA polymerase sigma factors"/>
    <property type="match status" value="1"/>
</dbReference>
<dbReference type="Pfam" id="PF04542">
    <property type="entry name" value="Sigma70_r2"/>
    <property type="match status" value="1"/>
</dbReference>
<evidence type="ECO:0000313" key="5">
    <source>
        <dbReference type="Proteomes" id="UP000248975"/>
    </source>
</evidence>
<gene>
    <name evidence="4" type="ORF">DI533_01580</name>
</gene>
<accession>A0A2W5SBJ8</accession>
<dbReference type="GO" id="GO:0003677">
    <property type="term" value="F:DNA binding"/>
    <property type="evidence" value="ECO:0007669"/>
    <property type="project" value="InterPro"/>
</dbReference>
<dbReference type="Proteomes" id="UP000248975">
    <property type="component" value="Unassembled WGS sequence"/>
</dbReference>